<evidence type="ECO:0000256" key="1">
    <source>
        <dbReference type="SAM" id="Coils"/>
    </source>
</evidence>
<dbReference type="EMBL" id="CP042909">
    <property type="protein sequence ID" value="QJA05477.1"/>
    <property type="molecule type" value="Genomic_DNA"/>
</dbReference>
<dbReference type="Gene3D" id="2.40.160.10">
    <property type="entry name" value="Porin"/>
    <property type="match status" value="1"/>
</dbReference>
<feature type="coiled-coil region" evidence="1">
    <location>
        <begin position="26"/>
        <end position="60"/>
    </location>
</feature>
<organism evidence="2 3">
    <name type="scientific">Thermosulfurimonas marina</name>
    <dbReference type="NCBI Taxonomy" id="2047767"/>
    <lineage>
        <taxon>Bacteria</taxon>
        <taxon>Pseudomonadati</taxon>
        <taxon>Thermodesulfobacteriota</taxon>
        <taxon>Thermodesulfobacteria</taxon>
        <taxon>Thermodesulfobacteriales</taxon>
        <taxon>Thermodesulfobacteriaceae</taxon>
        <taxon>Thermosulfurimonas</taxon>
    </lineage>
</organism>
<evidence type="ECO:0008006" key="4">
    <source>
        <dbReference type="Google" id="ProtNLM"/>
    </source>
</evidence>
<dbReference type="RefSeq" id="WP_168718842.1">
    <property type="nucleotide sequence ID" value="NZ_CP042909.1"/>
</dbReference>
<evidence type="ECO:0000313" key="2">
    <source>
        <dbReference type="EMBL" id="QJA05477.1"/>
    </source>
</evidence>
<gene>
    <name evidence="2" type="ORF">FVE67_01125</name>
</gene>
<dbReference type="InterPro" id="IPR023614">
    <property type="entry name" value="Porin_dom_sf"/>
</dbReference>
<dbReference type="Proteomes" id="UP000501253">
    <property type="component" value="Chromosome"/>
</dbReference>
<name>A0A6H1WQI6_9BACT</name>
<accession>A0A6H1WQI6</accession>
<sequence>MRGKSWWGGVILILLFALVWVGPARAMTQEEEIRQLKAQVQMLLKRIEELEKRQAQTEKAVEKKAPVNWRAYWKNGFRIDYKDPEKNREYRFRFRTGIQFRYTYMSRDEDFSGGNENYSSFTMRRLRFFVDGTAPNRDWKYFVHVQLEPKSKVNVHDAFVIWKKYAPFFKVQFGRMKIPAMSVEYWQSGFKQNGTDRTIFTDDSENYWPYSGTKKLRVGGHLLDNGFPIGGMLLYRSQGVNVNGALDLFGKKQFLAYWFGWYNGRDTQGKTNSASDDHLYSWRLAFNLLPGSDPRGPLGPGTFNNYFMQGDYGYNTKPALALLLSGFWAKDRRTTYYAYNGTAMNGAHDIKNYGFDVALLFRYKGFSADVEGAWEEFIQDPDKGGNAYNLVPVGTHDEETWDRWGLRVNLGYFLVPRKWEVTFKYAYLVRLDDNTPLDSRKSGLGLVKFDDGKLGVEDYLQQFVLGVNYYLHGFNQYITCDLSLLQLHAEDASPSEAAAIGKAATDFDSGTQDDWRFRVMYQHWF</sequence>
<keyword evidence="1" id="KW-0175">Coiled coil</keyword>
<reference evidence="2 3" key="1">
    <citation type="submission" date="2019-08" db="EMBL/GenBank/DDBJ databases">
        <title>Complete genome sequence of Thermosulfurimonas marina SU872T, an anaerobic thermophilic chemolithoautotrophic bacterium isolated from a shallow marine hydrothermal vent.</title>
        <authorList>
            <person name="Allioux M."/>
            <person name="Jebbar M."/>
            <person name="Slobodkina G."/>
            <person name="Slobodkin A."/>
            <person name="Moalic Y."/>
            <person name="Frolova A."/>
            <person name="Shao Z."/>
            <person name="Alain K."/>
        </authorList>
    </citation>
    <scope>NUCLEOTIDE SEQUENCE [LARGE SCALE GENOMIC DNA]</scope>
    <source>
        <strain evidence="2 3">SU872</strain>
    </source>
</reference>
<dbReference type="AlphaFoldDB" id="A0A6H1WQI6"/>
<proteinExistence type="predicted"/>
<protein>
    <recommendedName>
        <fullName evidence="4">Porin</fullName>
    </recommendedName>
</protein>
<dbReference type="KEGG" id="tmai:FVE67_01125"/>
<evidence type="ECO:0000313" key="3">
    <source>
        <dbReference type="Proteomes" id="UP000501253"/>
    </source>
</evidence>
<keyword evidence="3" id="KW-1185">Reference proteome</keyword>